<gene>
    <name evidence="5" type="ORF">PCL_06411</name>
</gene>
<comment type="caution">
    <text evidence="5">The sequence shown here is derived from an EMBL/GenBank/DDBJ whole genome shotgun (WGS) entry which is preliminary data.</text>
</comment>
<dbReference type="InterPro" id="IPR044244">
    <property type="entry name" value="TTC27/Emw1"/>
</dbReference>
<dbReference type="AlphaFoldDB" id="A0A2U3EMN3"/>
<dbReference type="PANTHER" id="PTHR16193">
    <property type="entry name" value="TETRATRICOPEPTIDE REPEAT PROTEIN 27"/>
    <property type="match status" value="1"/>
</dbReference>
<dbReference type="Gene3D" id="1.25.40.10">
    <property type="entry name" value="Tetratricopeptide repeat domain"/>
    <property type="match status" value="1"/>
</dbReference>
<dbReference type="PANTHER" id="PTHR16193:SF0">
    <property type="entry name" value="TETRATRICOPEPTIDE REPEAT PROTEIN 27"/>
    <property type="match status" value="1"/>
</dbReference>
<keyword evidence="1" id="KW-0677">Repeat</keyword>
<evidence type="ECO:0000256" key="1">
    <source>
        <dbReference type="ARBA" id="ARBA00022737"/>
    </source>
</evidence>
<dbReference type="PROSITE" id="PS50005">
    <property type="entry name" value="TPR"/>
    <property type="match status" value="1"/>
</dbReference>
<dbReference type="EMBL" id="LCWV01000002">
    <property type="protein sequence ID" value="PWI75753.1"/>
    <property type="molecule type" value="Genomic_DNA"/>
</dbReference>
<evidence type="ECO:0000313" key="6">
    <source>
        <dbReference type="Proteomes" id="UP000245956"/>
    </source>
</evidence>
<evidence type="ECO:0000256" key="2">
    <source>
        <dbReference type="ARBA" id="ARBA00022803"/>
    </source>
</evidence>
<dbReference type="Proteomes" id="UP000245956">
    <property type="component" value="Unassembled WGS sequence"/>
</dbReference>
<feature type="region of interest" description="Disordered" evidence="4">
    <location>
        <begin position="874"/>
        <end position="909"/>
    </location>
</feature>
<protein>
    <submittedName>
        <fullName evidence="5">F-box domain protein</fullName>
    </submittedName>
</protein>
<feature type="compositionally biased region" description="Acidic residues" evidence="4">
    <location>
        <begin position="876"/>
        <end position="896"/>
    </location>
</feature>
<dbReference type="InterPro" id="IPR011990">
    <property type="entry name" value="TPR-like_helical_dom_sf"/>
</dbReference>
<organism evidence="5 6">
    <name type="scientific">Purpureocillium lilacinum</name>
    <name type="common">Paecilomyces lilacinus</name>
    <dbReference type="NCBI Taxonomy" id="33203"/>
    <lineage>
        <taxon>Eukaryota</taxon>
        <taxon>Fungi</taxon>
        <taxon>Dikarya</taxon>
        <taxon>Ascomycota</taxon>
        <taxon>Pezizomycotina</taxon>
        <taxon>Sordariomycetes</taxon>
        <taxon>Hypocreomycetidae</taxon>
        <taxon>Hypocreales</taxon>
        <taxon>Ophiocordycipitaceae</taxon>
        <taxon>Purpureocillium</taxon>
    </lineage>
</organism>
<feature type="region of interest" description="Disordered" evidence="4">
    <location>
        <begin position="463"/>
        <end position="486"/>
    </location>
</feature>
<accession>A0A2U3EMN3</accession>
<dbReference type="InterPro" id="IPR019734">
    <property type="entry name" value="TPR_rpt"/>
</dbReference>
<dbReference type="SUPFAM" id="SSF48452">
    <property type="entry name" value="TPR-like"/>
    <property type="match status" value="1"/>
</dbReference>
<sequence>MPALRFSLSHETRLVESTARIPSAGISHVVGRAILSADRASEAATFGIFVSHNLQLLSIYTTAASARPRQLLRSLKILQRRDQRAPRSPGGTDEKLRSVAPETPAMDVTADRGTGSEARADQADDSTTRYTPESHGDAVRAVAVLSDGGVAGKLIESLVSRLATTSTPEPAPAAPAAETAAVGLAALDAFLQANVTGPVLPAEGIASLESRFAKAWEFTSKNSPTKASLTALQQLQRACLTHLEVDGVAPYAHIPHLELFALARHVFIEALAGEGQQTLEITSPYSDKSSRYSLGWLKMRINVWHYKLLTQPSLGPGSNFAKSSQWSDVPTLASEILDSMDTLLAQITGEEVWSTATESWSREDKAQFLVEAANNYILLGRYEKAKETLQQAAHASGLTYALSGALGKRTRFQENSTSQLVVLARSRREGEETTGEDVEEEDVKPEALKLNNDTLLEEIHFTKENNGHEAKPKDLPASLADLSPDDQPQLSPLDQIILLTEATLKDAFSPADTLTSEEILPFAVRVLADKSTNWQIYTQALLVRSRIEVHRSRTVERGVLQLQAVADQVLTDTSAPPKQAEEPASEDSESAEVPAIQVTAPGQEVAPVSSQQPTSFLAAPKAEESAPAHVRLRYIHALCTPPRWHLESELAYAWAGVGSLASALEIFKRLRLWAEVALCLASAAAAEDEDGRGSGGDEKARAIIRWRLFHKTGDDATSSSDPDDEGVEDVTRLKASDYSGPERTPPPPNAPRLWCILGDLDDDPAHYERAWDISRHRYARAQKSLGEHYLRQKDWQAARAAYGLATSVNRLSPDMWSRLGDINLRLGKFEDAAESYSRCIGSATDMSGGEDAKTWSNLGSSLWSLYCEVVAAEPKDSDDDNDARDEEEGSDGEAVDGDGAGGSSNKRKKSPSKLLAQALAAYKKGASVAHDNWRIWDNVLTLASRIRPPPIPDMVLAYKHILRIRKSEDAVDADVLAALLQDVVLTKDVDAPGSSTVEGIYEPPRGSMERLVARLVEEEVVPIITHRPELWALTSRLRAWRRDYIGAVEASERAWRAAVGSSGAGGAGLLPGESPAGGPDWTSDEAAWADVVKRTDELVSVLENYGPRAETVGSRWKGKARSAVRSVMGRGRETWEGSDGWKTLEGLMEGLKAGA</sequence>
<name>A0A2U3EMN3_PURLI</name>
<feature type="region of interest" description="Disordered" evidence="4">
    <location>
        <begin position="573"/>
        <end position="592"/>
    </location>
</feature>
<evidence type="ECO:0000256" key="3">
    <source>
        <dbReference type="PROSITE-ProRule" id="PRU00339"/>
    </source>
</evidence>
<dbReference type="Pfam" id="PF13181">
    <property type="entry name" value="TPR_8"/>
    <property type="match status" value="2"/>
</dbReference>
<evidence type="ECO:0000313" key="5">
    <source>
        <dbReference type="EMBL" id="PWI75753.1"/>
    </source>
</evidence>
<keyword evidence="2 3" id="KW-0802">TPR repeat</keyword>
<dbReference type="SMART" id="SM00028">
    <property type="entry name" value="TPR"/>
    <property type="match status" value="3"/>
</dbReference>
<feature type="region of interest" description="Disordered" evidence="4">
    <location>
        <begin position="80"/>
        <end position="134"/>
    </location>
</feature>
<proteinExistence type="predicted"/>
<evidence type="ECO:0000256" key="4">
    <source>
        <dbReference type="SAM" id="MobiDB-lite"/>
    </source>
</evidence>
<feature type="compositionally biased region" description="Basic and acidic residues" evidence="4">
    <location>
        <begin position="463"/>
        <end position="474"/>
    </location>
</feature>
<reference evidence="5 6" key="1">
    <citation type="journal article" date="2016" name="Front. Microbiol.">
        <title>Genome and transcriptome sequences reveal the specific parasitism of the nematophagous Purpureocillium lilacinum 36-1.</title>
        <authorList>
            <person name="Xie J."/>
            <person name="Li S."/>
            <person name="Mo C."/>
            <person name="Xiao X."/>
            <person name="Peng D."/>
            <person name="Wang G."/>
            <person name="Xiao Y."/>
        </authorList>
    </citation>
    <scope>NUCLEOTIDE SEQUENCE [LARGE SCALE GENOMIC DNA]</scope>
    <source>
        <strain evidence="5 6">36-1</strain>
    </source>
</reference>
<feature type="repeat" description="TPR" evidence="3">
    <location>
        <begin position="813"/>
        <end position="846"/>
    </location>
</feature>